<dbReference type="GO" id="GO:0016787">
    <property type="term" value="F:hydrolase activity"/>
    <property type="evidence" value="ECO:0007669"/>
    <property type="project" value="UniProtKB-KW"/>
</dbReference>
<gene>
    <name evidence="3" type="ORF">HDA37_004188</name>
</gene>
<dbReference type="SUPFAM" id="SSF53474">
    <property type="entry name" value="alpha/beta-Hydrolases"/>
    <property type="match status" value="1"/>
</dbReference>
<dbReference type="InterPro" id="IPR000639">
    <property type="entry name" value="Epox_hydrolase-like"/>
</dbReference>
<evidence type="ECO:0000256" key="1">
    <source>
        <dbReference type="ARBA" id="ARBA00022801"/>
    </source>
</evidence>
<dbReference type="PANTHER" id="PTHR43798">
    <property type="entry name" value="MONOACYLGLYCEROL LIPASE"/>
    <property type="match status" value="1"/>
</dbReference>
<comment type="caution">
    <text evidence="3">The sequence shown here is derived from an EMBL/GenBank/DDBJ whole genome shotgun (WGS) entry which is preliminary data.</text>
</comment>
<sequence length="287" mass="29449">MTATPSPALAVVSPVHVVDGAPTVVHTLGDPDGAPVLALHGLRGSHHGLAPLASRLAGYRVVVPDLPGFGASPAFTDRTHDVDGYARWASALLADLGPDTVLLGHSFGSIVAAAVCAAAATTPRALVLVNPIAEPASDAGGVTGLGTAATALLHSGAARLGLDGLLRHRLLADAATVSMTTTRDPLLRHWISDEHRAHFGTFATTASLLECLRAAGSGSVRPWAPRITVPTLLLAGARDRVAPPAGQHALAAAFADARLVLLPRTGHLLHYEAPAWAAREIRGFVAR</sequence>
<evidence type="ECO:0000313" key="3">
    <source>
        <dbReference type="EMBL" id="NYG03903.1"/>
    </source>
</evidence>
<feature type="domain" description="AB hydrolase-1" evidence="2">
    <location>
        <begin position="36"/>
        <end position="279"/>
    </location>
</feature>
<keyword evidence="4" id="KW-1185">Reference proteome</keyword>
<dbReference type="InterPro" id="IPR000073">
    <property type="entry name" value="AB_hydrolase_1"/>
</dbReference>
<keyword evidence="1" id="KW-0378">Hydrolase</keyword>
<dbReference type="PANTHER" id="PTHR43798:SF31">
    <property type="entry name" value="AB HYDROLASE SUPERFAMILY PROTEIN YCLE"/>
    <property type="match status" value="1"/>
</dbReference>
<dbReference type="Pfam" id="PF12697">
    <property type="entry name" value="Abhydrolase_6"/>
    <property type="match status" value="1"/>
</dbReference>
<dbReference type="GeneID" id="98053880"/>
<dbReference type="Proteomes" id="UP000549695">
    <property type="component" value="Unassembled WGS sequence"/>
</dbReference>
<proteinExistence type="predicted"/>
<dbReference type="GO" id="GO:0016020">
    <property type="term" value="C:membrane"/>
    <property type="evidence" value="ECO:0007669"/>
    <property type="project" value="TreeGrafter"/>
</dbReference>
<protein>
    <submittedName>
        <fullName evidence="3">Pimeloyl-ACP methyl ester carboxylesterase</fullName>
    </submittedName>
</protein>
<name>A0A852W4L2_PSEA5</name>
<dbReference type="EMBL" id="JACCCZ010000001">
    <property type="protein sequence ID" value="NYG03903.1"/>
    <property type="molecule type" value="Genomic_DNA"/>
</dbReference>
<organism evidence="3 4">
    <name type="scientific">Pseudonocardia alni</name>
    <name type="common">Amycolata alni</name>
    <dbReference type="NCBI Taxonomy" id="33907"/>
    <lineage>
        <taxon>Bacteria</taxon>
        <taxon>Bacillati</taxon>
        <taxon>Actinomycetota</taxon>
        <taxon>Actinomycetes</taxon>
        <taxon>Pseudonocardiales</taxon>
        <taxon>Pseudonocardiaceae</taxon>
        <taxon>Pseudonocardia</taxon>
    </lineage>
</organism>
<evidence type="ECO:0000259" key="2">
    <source>
        <dbReference type="Pfam" id="PF12697"/>
    </source>
</evidence>
<dbReference type="AlphaFoldDB" id="A0A852W4L2"/>
<dbReference type="PRINTS" id="PR00412">
    <property type="entry name" value="EPOXHYDRLASE"/>
</dbReference>
<dbReference type="InterPro" id="IPR029058">
    <property type="entry name" value="AB_hydrolase_fold"/>
</dbReference>
<dbReference type="Gene3D" id="3.40.50.1820">
    <property type="entry name" value="alpha/beta hydrolase"/>
    <property type="match status" value="1"/>
</dbReference>
<dbReference type="PRINTS" id="PR00111">
    <property type="entry name" value="ABHYDROLASE"/>
</dbReference>
<accession>A0A852W4L2</accession>
<evidence type="ECO:0000313" key="4">
    <source>
        <dbReference type="Proteomes" id="UP000549695"/>
    </source>
</evidence>
<dbReference type="RefSeq" id="WP_179761965.1">
    <property type="nucleotide sequence ID" value="NZ_BAAAJZ010000003.1"/>
</dbReference>
<dbReference type="InterPro" id="IPR050266">
    <property type="entry name" value="AB_hydrolase_sf"/>
</dbReference>
<reference evidence="3 4" key="1">
    <citation type="submission" date="2020-07" db="EMBL/GenBank/DDBJ databases">
        <title>Sequencing the genomes of 1000 actinobacteria strains.</title>
        <authorList>
            <person name="Klenk H.-P."/>
        </authorList>
    </citation>
    <scope>NUCLEOTIDE SEQUENCE [LARGE SCALE GENOMIC DNA]</scope>
    <source>
        <strain evidence="3 4">DSM 44749</strain>
    </source>
</reference>